<feature type="domain" description="Carbohydrate-binding" evidence="1">
    <location>
        <begin position="10"/>
        <end position="171"/>
    </location>
</feature>
<evidence type="ECO:0008006" key="5">
    <source>
        <dbReference type="Google" id="ProtNLM"/>
    </source>
</evidence>
<dbReference type="Pfam" id="PF19313">
    <property type="entry name" value="DUF5916"/>
    <property type="match status" value="2"/>
</dbReference>
<dbReference type="Gene3D" id="2.60.40.1190">
    <property type="match status" value="1"/>
</dbReference>
<sequence>MFVSASDVIIDGSLQEQKWQEQIKHTANYQVTPQTLFSSDGNFHFQIFTSEQGLYVAVSATKENPLRVRTQENDTLFTNDHIQIMLDMNNTQQTSYVFAINHQGYFYDGIYKQNKELDLDWSSNWNYAVKAHDNIWVAELYIPWNSMVFNMQEQHEFGISVSRYDEETNAIYSSIPANSSMNSFLQKFNKEVATIKAESNFDIFPYISVNRDITNNHNSTDIGTEIFWKPTKTQQISATVNPDFGQVESDELVVNFSAIESFFSEKRPFFNDNQNIFDVVGPENLRVVHTPRIGGESYYDEDYAGDLDSAFKYTFATEQVDLGLLSAFESSENGQSGRDFWVLRGQYHTDASKLGISINNVTTPSIEREATIISTDINYAYSEDTELNLGIISSHIEQTQTTSGDTGWWLTGSIESSEQQSHEFSVFSYGDELQLNDIGYVKRINRNQFEYEYEYQIPDLDMWSIRDVTFAIEAELKTNYESEKLPRILASSIELVADSEFEYQFGIEYGTSGLDDLLTRGRQSVWLPSFYIAELEISSPEYDWGTFSLEFELGTEGLSGAFYNAESSIEQQFSDNILVSFTLAQYKSDSWFDWDEGKTVDEYNFTEQSIELSLDYQIADNQELRIKFESVVGKAKHLNRYLVNAEGRLSTFGEQDDFSFSESAFQLRYKYALSQLTAFYFSYSFGGEFEDDIAKFGKLNLYKKAIDTNDAHNIFAKIRLHF</sequence>
<protein>
    <recommendedName>
        <fullName evidence="5">Carbohydrate family 9 binding domain-like</fullName>
    </recommendedName>
</protein>
<dbReference type="InterPro" id="IPR010502">
    <property type="entry name" value="Carb-bd_dom_fam9"/>
</dbReference>
<reference evidence="3 4" key="1">
    <citation type="submission" date="2015-12" db="EMBL/GenBank/DDBJ databases">
        <title>Intraspecies pangenome expansion in the marine bacterium Alteromonas.</title>
        <authorList>
            <person name="Lopez-Perez M."/>
            <person name="Rodriguez-Valera F."/>
        </authorList>
    </citation>
    <scope>NUCLEOTIDE SEQUENCE [LARGE SCALE GENOMIC DNA]</scope>
    <source>
        <strain evidence="3 4">LMG 21861</strain>
        <plasmid evidence="3 4">pASTE61-200</plasmid>
    </source>
</reference>
<gene>
    <name evidence="3" type="ORF">AVL57_00130</name>
</gene>
<dbReference type="Pfam" id="PF06452">
    <property type="entry name" value="CBM9_1"/>
    <property type="match status" value="1"/>
</dbReference>
<organism evidence="3 4">
    <name type="scientific">Alteromonas stellipolaris</name>
    <dbReference type="NCBI Taxonomy" id="233316"/>
    <lineage>
        <taxon>Bacteria</taxon>
        <taxon>Pseudomonadati</taxon>
        <taxon>Pseudomonadota</taxon>
        <taxon>Gammaproteobacteria</taxon>
        <taxon>Alteromonadales</taxon>
        <taxon>Alteromonadaceae</taxon>
        <taxon>Alteromonas/Salinimonas group</taxon>
        <taxon>Alteromonas</taxon>
    </lineage>
</organism>
<dbReference type="SUPFAM" id="SSF49344">
    <property type="entry name" value="CBD9-like"/>
    <property type="match status" value="1"/>
</dbReference>
<evidence type="ECO:0000259" key="2">
    <source>
        <dbReference type="Pfam" id="PF19313"/>
    </source>
</evidence>
<dbReference type="InterPro" id="IPR045670">
    <property type="entry name" value="DUF5916"/>
</dbReference>
<feature type="domain" description="DUF5916" evidence="2">
    <location>
        <begin position="353"/>
        <end position="681"/>
    </location>
</feature>
<name>A0ABM5YPH5_9ALTE</name>
<keyword evidence="4" id="KW-1185">Reference proteome</keyword>
<proteinExistence type="predicted"/>
<evidence type="ECO:0000313" key="4">
    <source>
        <dbReference type="Proteomes" id="UP000056750"/>
    </source>
</evidence>
<evidence type="ECO:0000313" key="3">
    <source>
        <dbReference type="EMBL" id="AMJ76589.1"/>
    </source>
</evidence>
<feature type="domain" description="DUF5916" evidence="2">
    <location>
        <begin position="203"/>
        <end position="297"/>
    </location>
</feature>
<keyword evidence="3" id="KW-0614">Plasmid</keyword>
<geneLocation type="plasmid" evidence="3 4">
    <name>pASTE61-200</name>
</geneLocation>
<evidence type="ECO:0000259" key="1">
    <source>
        <dbReference type="Pfam" id="PF06452"/>
    </source>
</evidence>
<accession>A0ABM5YPH5</accession>
<dbReference type="Proteomes" id="UP000056750">
    <property type="component" value="Plasmid pASTE61-200"/>
</dbReference>
<dbReference type="EMBL" id="CP013927">
    <property type="protein sequence ID" value="AMJ76589.1"/>
    <property type="molecule type" value="Genomic_DNA"/>
</dbReference>